<evidence type="ECO:0000256" key="4">
    <source>
        <dbReference type="SAM" id="Coils"/>
    </source>
</evidence>
<dbReference type="Gene3D" id="2.30.22.10">
    <property type="entry name" value="Head domain of nucleotide exchange factor GrpE"/>
    <property type="match status" value="1"/>
</dbReference>
<dbReference type="SUPFAM" id="SSF51064">
    <property type="entry name" value="Head domain of nucleotide exchange factor GrpE"/>
    <property type="match status" value="1"/>
</dbReference>
<feature type="non-terminal residue" evidence="5">
    <location>
        <position position="1"/>
    </location>
</feature>
<gene>
    <name evidence="5" type="ORF">IAA97_08930</name>
</gene>
<dbReference type="PANTHER" id="PTHR21237">
    <property type="entry name" value="GRPE PROTEIN"/>
    <property type="match status" value="1"/>
</dbReference>
<comment type="similarity">
    <text evidence="1 3">Belongs to the GrpE family.</text>
</comment>
<dbReference type="GO" id="GO:0000774">
    <property type="term" value="F:adenyl-nucleotide exchange factor activity"/>
    <property type="evidence" value="ECO:0007669"/>
    <property type="project" value="InterPro"/>
</dbReference>
<evidence type="ECO:0000256" key="3">
    <source>
        <dbReference type="RuleBase" id="RU004478"/>
    </source>
</evidence>
<dbReference type="GO" id="GO:0051087">
    <property type="term" value="F:protein-folding chaperone binding"/>
    <property type="evidence" value="ECO:0007669"/>
    <property type="project" value="InterPro"/>
</dbReference>
<reference evidence="5" key="1">
    <citation type="submission" date="2020-10" db="EMBL/GenBank/DDBJ databases">
        <authorList>
            <person name="Gilroy R."/>
        </authorList>
    </citation>
    <scope>NUCLEOTIDE SEQUENCE</scope>
    <source>
        <strain evidence="5">7293</strain>
    </source>
</reference>
<evidence type="ECO:0000256" key="1">
    <source>
        <dbReference type="ARBA" id="ARBA00009054"/>
    </source>
</evidence>
<organism evidence="5 6">
    <name type="scientific">Candidatus Ornithospirochaeta stercoripullorum</name>
    <dbReference type="NCBI Taxonomy" id="2840899"/>
    <lineage>
        <taxon>Bacteria</taxon>
        <taxon>Pseudomonadati</taxon>
        <taxon>Spirochaetota</taxon>
        <taxon>Spirochaetia</taxon>
        <taxon>Spirochaetales</taxon>
        <taxon>Spirochaetaceae</taxon>
        <taxon>Spirochaetaceae incertae sedis</taxon>
        <taxon>Candidatus Ornithospirochaeta</taxon>
    </lineage>
</organism>
<dbReference type="InterPro" id="IPR013805">
    <property type="entry name" value="GrpE_CC"/>
</dbReference>
<protein>
    <submittedName>
        <fullName evidence="5">Nucleotide exchange factor GrpE</fullName>
    </submittedName>
</protein>
<keyword evidence="4" id="KW-0175">Coiled coil</keyword>
<dbReference type="GO" id="GO:0042803">
    <property type="term" value="F:protein homodimerization activity"/>
    <property type="evidence" value="ECO:0007669"/>
    <property type="project" value="InterPro"/>
</dbReference>
<dbReference type="PANTHER" id="PTHR21237:SF23">
    <property type="entry name" value="GRPE PROTEIN HOMOLOG, MITOCHONDRIAL"/>
    <property type="match status" value="1"/>
</dbReference>
<dbReference type="HAMAP" id="MF_01151">
    <property type="entry name" value="GrpE"/>
    <property type="match status" value="1"/>
</dbReference>
<dbReference type="GO" id="GO:0006457">
    <property type="term" value="P:protein folding"/>
    <property type="evidence" value="ECO:0007669"/>
    <property type="project" value="InterPro"/>
</dbReference>
<keyword evidence="2" id="KW-0143">Chaperone</keyword>
<dbReference type="EMBL" id="JADIMT010000099">
    <property type="protein sequence ID" value="MBO8437087.1"/>
    <property type="molecule type" value="Genomic_DNA"/>
</dbReference>
<feature type="coiled-coil region" evidence="4">
    <location>
        <begin position="1"/>
        <end position="42"/>
    </location>
</feature>
<dbReference type="InterPro" id="IPR009012">
    <property type="entry name" value="GrpE_head"/>
</dbReference>
<dbReference type="GO" id="GO:0051082">
    <property type="term" value="F:unfolded protein binding"/>
    <property type="evidence" value="ECO:0007669"/>
    <property type="project" value="TreeGrafter"/>
</dbReference>
<reference evidence="5" key="2">
    <citation type="journal article" date="2021" name="PeerJ">
        <title>Extensive microbial diversity within the chicken gut microbiome revealed by metagenomics and culture.</title>
        <authorList>
            <person name="Gilroy R."/>
            <person name="Ravi A."/>
            <person name="Getino M."/>
            <person name="Pursley I."/>
            <person name="Horton D.L."/>
            <person name="Alikhan N.F."/>
            <person name="Baker D."/>
            <person name="Gharbi K."/>
            <person name="Hall N."/>
            <person name="Watson M."/>
            <person name="Adriaenssens E.M."/>
            <person name="Foster-Nyarko E."/>
            <person name="Jarju S."/>
            <person name="Secka A."/>
            <person name="Antonio M."/>
            <person name="Oren A."/>
            <person name="Chaudhuri R.R."/>
            <person name="La Ragione R."/>
            <person name="Hildebrand F."/>
            <person name="Pallen M.J."/>
        </authorList>
    </citation>
    <scope>NUCLEOTIDE SEQUENCE</scope>
    <source>
        <strain evidence="5">7293</strain>
    </source>
</reference>
<dbReference type="CDD" id="cd00446">
    <property type="entry name" value="GrpE"/>
    <property type="match status" value="1"/>
</dbReference>
<evidence type="ECO:0000256" key="2">
    <source>
        <dbReference type="ARBA" id="ARBA00023186"/>
    </source>
</evidence>
<evidence type="ECO:0000313" key="5">
    <source>
        <dbReference type="EMBL" id="MBO8437087.1"/>
    </source>
</evidence>
<proteinExistence type="inferred from homology"/>
<name>A0A9D9E053_9SPIO</name>
<dbReference type="Gene3D" id="3.90.20.20">
    <property type="match status" value="1"/>
</dbReference>
<accession>A0A9D9E053</accession>
<dbReference type="AlphaFoldDB" id="A0A9D9E053"/>
<evidence type="ECO:0000313" key="6">
    <source>
        <dbReference type="Proteomes" id="UP000823615"/>
    </source>
</evidence>
<dbReference type="SUPFAM" id="SSF58014">
    <property type="entry name" value="Coiled-coil domain of nucleotide exchange factor GrpE"/>
    <property type="match status" value="1"/>
</dbReference>
<dbReference type="PRINTS" id="PR00773">
    <property type="entry name" value="GRPEPROTEIN"/>
</dbReference>
<dbReference type="Proteomes" id="UP000823615">
    <property type="component" value="Unassembled WGS sequence"/>
</dbReference>
<sequence>VKELEESVASLKDKELREAAENENYRKRMRQEKDNAVKYANEALIRDLLDPLDNFSRAIEAAEKSKDFDTIKTGVVMVEDQLHTILKNNWGLEAFSPEGEAFDPSDMEACMVKEDDGLDKETVLQVFMKGYKLHGKVIRAAKVVVGKPKSN</sequence>
<dbReference type="InterPro" id="IPR000740">
    <property type="entry name" value="GrpE"/>
</dbReference>
<dbReference type="Pfam" id="PF01025">
    <property type="entry name" value="GrpE"/>
    <property type="match status" value="1"/>
</dbReference>
<comment type="caution">
    <text evidence="5">The sequence shown here is derived from an EMBL/GenBank/DDBJ whole genome shotgun (WGS) entry which is preliminary data.</text>
</comment>